<proteinExistence type="predicted"/>
<accession>A0A2U8VYH9</accession>
<keyword evidence="2" id="KW-1003">Cell membrane</keyword>
<sequence length="438" mass="45561">MRWSWKPGSAAAPRDGGALGRRIGGHAARLALPLIDQGIASVGTFGLTILLARALPPAEYGIFALLLGGLMILHMVTSSLVFYPLSVRAGAVGPQESAGLMRASLDLLGLLFLPAGALLALAALAAGRADLALPALAYFLLWQIQEAFRRYLFAELRFAAAIPGDAVSYLGQVALVLWLGWSGHLTLASALCAMALTSGLGALLQAGHAGLGSRTGPAPRLHAILGDFWRLGSWSLANNMLGTLRGQVLFWLLAALSGAALTAQLQASHNLVNLMNPLVIGLCNIIPQTAARAHARGKEEAWRAARPFALSGAPVALLFFCVLFAAPEPVLRLVYGPASPYLGLAGPVRLLAIAAIAAYATDMVCSYFHGVEAARQALVVNAAGTLATFAAAAPLTLWLGLNGACAALVLASLVRLLLSQLLLRRLIAADPPRPVAAE</sequence>
<keyword evidence="3 6" id="KW-0812">Transmembrane</keyword>
<evidence type="ECO:0000256" key="6">
    <source>
        <dbReference type="SAM" id="Phobius"/>
    </source>
</evidence>
<evidence type="ECO:0000256" key="5">
    <source>
        <dbReference type="ARBA" id="ARBA00023136"/>
    </source>
</evidence>
<keyword evidence="5 6" id="KW-0472">Membrane</keyword>
<dbReference type="Proteomes" id="UP000246058">
    <property type="component" value="Chromosome"/>
</dbReference>
<evidence type="ECO:0000313" key="8">
    <source>
        <dbReference type="Proteomes" id="UP000246058"/>
    </source>
</evidence>
<evidence type="ECO:0000313" key="7">
    <source>
        <dbReference type="EMBL" id="AWN38216.1"/>
    </source>
</evidence>
<feature type="transmembrane region" description="Helical" evidence="6">
    <location>
        <begin position="248"/>
        <end position="265"/>
    </location>
</feature>
<gene>
    <name evidence="7" type="ORF">DK427_22785</name>
</gene>
<feature type="transmembrane region" description="Helical" evidence="6">
    <location>
        <begin position="308"/>
        <end position="326"/>
    </location>
</feature>
<evidence type="ECO:0008006" key="9">
    <source>
        <dbReference type="Google" id="ProtNLM"/>
    </source>
</evidence>
<evidence type="ECO:0000256" key="3">
    <source>
        <dbReference type="ARBA" id="ARBA00022692"/>
    </source>
</evidence>
<feature type="transmembrane region" description="Helical" evidence="6">
    <location>
        <begin position="187"/>
        <end position="204"/>
    </location>
</feature>
<dbReference type="RefSeq" id="WP_109953373.1">
    <property type="nucleotide sequence ID" value="NZ_CP029551.1"/>
</dbReference>
<feature type="transmembrane region" description="Helical" evidence="6">
    <location>
        <begin position="30"/>
        <end position="54"/>
    </location>
</feature>
<evidence type="ECO:0000256" key="4">
    <source>
        <dbReference type="ARBA" id="ARBA00022989"/>
    </source>
</evidence>
<evidence type="ECO:0000256" key="1">
    <source>
        <dbReference type="ARBA" id="ARBA00004651"/>
    </source>
</evidence>
<dbReference type="OrthoDB" id="7980222at2"/>
<dbReference type="PANTHER" id="PTHR30250:SF26">
    <property type="entry name" value="PSMA PROTEIN"/>
    <property type="match status" value="1"/>
</dbReference>
<feature type="transmembrane region" description="Helical" evidence="6">
    <location>
        <begin position="373"/>
        <end position="392"/>
    </location>
</feature>
<feature type="transmembrane region" description="Helical" evidence="6">
    <location>
        <begin position="398"/>
        <end position="418"/>
    </location>
</feature>
<evidence type="ECO:0000256" key="2">
    <source>
        <dbReference type="ARBA" id="ARBA00022475"/>
    </source>
</evidence>
<comment type="subcellular location">
    <subcellularLocation>
        <location evidence="1">Cell membrane</location>
        <topology evidence="1">Multi-pass membrane protein</topology>
    </subcellularLocation>
</comment>
<organism evidence="7 8">
    <name type="scientific">Methylobacterium radiodurans</name>
    <dbReference type="NCBI Taxonomy" id="2202828"/>
    <lineage>
        <taxon>Bacteria</taxon>
        <taxon>Pseudomonadati</taxon>
        <taxon>Pseudomonadota</taxon>
        <taxon>Alphaproteobacteria</taxon>
        <taxon>Hyphomicrobiales</taxon>
        <taxon>Methylobacteriaceae</taxon>
        <taxon>Methylobacterium</taxon>
    </lineage>
</organism>
<keyword evidence="4 6" id="KW-1133">Transmembrane helix</keyword>
<dbReference type="GO" id="GO:0005886">
    <property type="term" value="C:plasma membrane"/>
    <property type="evidence" value="ECO:0007669"/>
    <property type="project" value="UniProtKB-SubCell"/>
</dbReference>
<dbReference type="AlphaFoldDB" id="A0A2U8VYH9"/>
<feature type="transmembrane region" description="Helical" evidence="6">
    <location>
        <begin position="160"/>
        <end position="181"/>
    </location>
</feature>
<dbReference type="PANTHER" id="PTHR30250">
    <property type="entry name" value="PST FAMILY PREDICTED COLANIC ACID TRANSPORTER"/>
    <property type="match status" value="1"/>
</dbReference>
<keyword evidence="8" id="KW-1185">Reference proteome</keyword>
<dbReference type="KEGG" id="meti:DK427_22785"/>
<dbReference type="EMBL" id="CP029551">
    <property type="protein sequence ID" value="AWN38216.1"/>
    <property type="molecule type" value="Genomic_DNA"/>
</dbReference>
<feature type="transmembrane region" description="Helical" evidence="6">
    <location>
        <begin position="338"/>
        <end position="361"/>
    </location>
</feature>
<reference evidence="7 8" key="1">
    <citation type="submission" date="2018-05" db="EMBL/GenBank/DDBJ databases">
        <title>Complete Genome Sequence of Methylobacterium sp. 17Sr1-43.</title>
        <authorList>
            <person name="Srinivasan S."/>
        </authorList>
    </citation>
    <scope>NUCLEOTIDE SEQUENCE [LARGE SCALE GENOMIC DNA]</scope>
    <source>
        <strain evidence="7 8">17Sr1-43</strain>
    </source>
</reference>
<protein>
    <recommendedName>
        <fullName evidence="9">Polysaccharide biosynthesis protein</fullName>
    </recommendedName>
</protein>
<feature type="transmembrane region" description="Helical" evidence="6">
    <location>
        <begin position="60"/>
        <end position="85"/>
    </location>
</feature>
<dbReference type="InterPro" id="IPR050833">
    <property type="entry name" value="Poly_Biosynth_Transport"/>
</dbReference>
<feature type="transmembrane region" description="Helical" evidence="6">
    <location>
        <begin position="105"/>
        <end position="125"/>
    </location>
</feature>
<name>A0A2U8VYH9_9HYPH</name>